<dbReference type="PATRIC" id="fig|1273125.3.peg.4219"/>
<feature type="transmembrane region" description="Helical" evidence="1">
    <location>
        <begin position="44"/>
        <end position="62"/>
    </location>
</feature>
<dbReference type="EMBL" id="APMY01000133">
    <property type="protein sequence ID" value="EOM74301.1"/>
    <property type="molecule type" value="Genomic_DNA"/>
</dbReference>
<dbReference type="eggNOG" id="ENOG502ZDTX">
    <property type="taxonomic scope" value="Bacteria"/>
</dbReference>
<proteinExistence type="predicted"/>
<keyword evidence="1" id="KW-1133">Transmembrane helix</keyword>
<comment type="caution">
    <text evidence="2">The sequence shown here is derived from an EMBL/GenBank/DDBJ whole genome shotgun (WGS) entry which is preliminary data.</text>
</comment>
<keyword evidence="1" id="KW-0472">Membrane</keyword>
<dbReference type="InterPro" id="IPR035197">
    <property type="entry name" value="DUF5313"/>
</dbReference>
<keyword evidence="3" id="KW-1185">Reference proteome</keyword>
<protein>
    <recommendedName>
        <fullName evidence="4">DUF5313 domain-containing protein</fullName>
    </recommendedName>
</protein>
<dbReference type="Proteomes" id="UP000013525">
    <property type="component" value="Unassembled WGS sequence"/>
</dbReference>
<keyword evidence="1" id="KW-0812">Transmembrane</keyword>
<gene>
    <name evidence="2" type="ORF">Rrhod_4445</name>
</gene>
<name>R7WGZ0_9NOCA</name>
<organism evidence="2 3">
    <name type="scientific">Rhodococcus rhodnii LMG 5362</name>
    <dbReference type="NCBI Taxonomy" id="1273125"/>
    <lineage>
        <taxon>Bacteria</taxon>
        <taxon>Bacillati</taxon>
        <taxon>Actinomycetota</taxon>
        <taxon>Actinomycetes</taxon>
        <taxon>Mycobacteriales</taxon>
        <taxon>Nocardiaceae</taxon>
        <taxon>Rhodococcus</taxon>
    </lineage>
</organism>
<sequence>MTMTERTTPTFPQYVGYLFGRPLPRSMQDWVLRDVTGPGSTMRYLVRFVVPATLLLLLFLLIPGPIWVPLAMIALLVVPLAYFAIALMTIYRRHRLQQHGLDPDLVGERERRRRDAVRNDYERRHGRID</sequence>
<evidence type="ECO:0000313" key="2">
    <source>
        <dbReference type="EMBL" id="EOM74301.1"/>
    </source>
</evidence>
<evidence type="ECO:0008006" key="4">
    <source>
        <dbReference type="Google" id="ProtNLM"/>
    </source>
</evidence>
<reference evidence="2 3" key="1">
    <citation type="journal article" date="2013" name="Genome Announc.">
        <title>Draft Genome Sequence of Rhodococcus rhodnii Strain LMG5362, a Symbiont of Rhodnius prolixus (Hemiptera, Reduviidae, Triatominae), the Principle Vector of Trypanosoma cruzi.</title>
        <authorList>
            <person name="Pachebat J.A."/>
            <person name="van Keulen G."/>
            <person name="Whitten M.M."/>
            <person name="Girdwood S."/>
            <person name="Del Sol R."/>
            <person name="Dyson P.J."/>
            <person name="Facey P.D."/>
        </authorList>
    </citation>
    <scope>NUCLEOTIDE SEQUENCE [LARGE SCALE GENOMIC DNA]</scope>
    <source>
        <strain evidence="2 3">LMG 5362</strain>
    </source>
</reference>
<dbReference type="AlphaFoldDB" id="R7WGZ0"/>
<evidence type="ECO:0000256" key="1">
    <source>
        <dbReference type="SAM" id="Phobius"/>
    </source>
</evidence>
<dbReference type="Pfam" id="PF17240">
    <property type="entry name" value="DUF5313"/>
    <property type="match status" value="1"/>
</dbReference>
<accession>R7WGZ0</accession>
<evidence type="ECO:0000313" key="3">
    <source>
        <dbReference type="Proteomes" id="UP000013525"/>
    </source>
</evidence>
<feature type="transmembrane region" description="Helical" evidence="1">
    <location>
        <begin position="68"/>
        <end position="91"/>
    </location>
</feature>